<dbReference type="OrthoDB" id="9782201at2"/>
<evidence type="ECO:0000256" key="1">
    <source>
        <dbReference type="ARBA" id="ARBA00022527"/>
    </source>
</evidence>
<dbReference type="Pfam" id="PF03618">
    <property type="entry name" value="Kinase-PPPase"/>
    <property type="match status" value="1"/>
</dbReference>
<dbReference type="GO" id="GO:0005524">
    <property type="term" value="F:ATP binding"/>
    <property type="evidence" value="ECO:0007669"/>
    <property type="project" value="InterPro"/>
</dbReference>
<comment type="function">
    <text evidence="5">Bifunctional serine/threonine kinase and phosphorylase involved in the regulation of the pyruvate, phosphate dikinase (PPDK) by catalyzing its phosphorylation/dephosphorylation.</text>
</comment>
<comment type="catalytic activity">
    <reaction evidence="5">
        <text>N(tele)-phospho-L-histidyl/L-threonyl-[pyruvate, phosphate dikinase] + ADP = N(tele)-phospho-L-histidyl/O-phospho-L-threonyl-[pyruvate, phosphate dikinase] + AMP + H(+)</text>
        <dbReference type="Rhea" id="RHEA:43692"/>
        <dbReference type="Rhea" id="RHEA-COMP:10650"/>
        <dbReference type="Rhea" id="RHEA-COMP:10651"/>
        <dbReference type="ChEBI" id="CHEBI:15378"/>
        <dbReference type="ChEBI" id="CHEBI:30013"/>
        <dbReference type="ChEBI" id="CHEBI:61977"/>
        <dbReference type="ChEBI" id="CHEBI:83586"/>
        <dbReference type="ChEBI" id="CHEBI:456215"/>
        <dbReference type="ChEBI" id="CHEBI:456216"/>
        <dbReference type="EC" id="2.7.11.32"/>
    </reaction>
</comment>
<evidence type="ECO:0000256" key="3">
    <source>
        <dbReference type="ARBA" id="ARBA00022741"/>
    </source>
</evidence>
<dbReference type="EC" id="2.7.4.27" evidence="5"/>
<organism evidence="6 7">
    <name type="scientific">Ruoffia tabacinasalis</name>
    <dbReference type="NCBI Taxonomy" id="87458"/>
    <lineage>
        <taxon>Bacteria</taxon>
        <taxon>Bacillati</taxon>
        <taxon>Bacillota</taxon>
        <taxon>Bacilli</taxon>
        <taxon>Lactobacillales</taxon>
        <taxon>Aerococcaceae</taxon>
        <taxon>Ruoffia</taxon>
    </lineage>
</organism>
<dbReference type="RefSeq" id="WP_138403939.1">
    <property type="nucleotide sequence ID" value="NZ_CP144682.1"/>
</dbReference>
<keyword evidence="1 5" id="KW-0723">Serine/threonine-protein kinase</keyword>
<dbReference type="InterPro" id="IPR005177">
    <property type="entry name" value="Kinase-pyrophosphorylase"/>
</dbReference>
<evidence type="ECO:0000256" key="2">
    <source>
        <dbReference type="ARBA" id="ARBA00022679"/>
    </source>
</evidence>
<evidence type="ECO:0000313" key="6">
    <source>
        <dbReference type="EMBL" id="TLQ48895.1"/>
    </source>
</evidence>
<name>A0A5R9EF16_9LACT</name>
<dbReference type="EMBL" id="VBSP01000006">
    <property type="protein sequence ID" value="TLQ48895.1"/>
    <property type="molecule type" value="Genomic_DNA"/>
</dbReference>
<gene>
    <name evidence="6" type="ORF">FEZ33_03110</name>
</gene>
<keyword evidence="2 5" id="KW-0808">Transferase</keyword>
<dbReference type="PANTHER" id="PTHR31756:SF3">
    <property type="entry name" value="PYRUVATE, PHOSPHATE DIKINASE REGULATORY PROTEIN 1, CHLOROPLASTIC"/>
    <property type="match status" value="1"/>
</dbReference>
<feature type="binding site" evidence="5">
    <location>
        <begin position="152"/>
        <end position="159"/>
    </location>
    <ligand>
        <name>ADP</name>
        <dbReference type="ChEBI" id="CHEBI:456216"/>
    </ligand>
</feature>
<dbReference type="InterPro" id="IPR026565">
    <property type="entry name" value="PPDK_reg"/>
</dbReference>
<comment type="similarity">
    <text evidence="5">Belongs to the pyruvate, phosphate/water dikinase regulatory protein family. PDRP subfamily.</text>
</comment>
<dbReference type="HAMAP" id="MF_00921">
    <property type="entry name" value="PDRP"/>
    <property type="match status" value="1"/>
</dbReference>
<keyword evidence="4 5" id="KW-0418">Kinase</keyword>
<reference evidence="6 7" key="1">
    <citation type="submission" date="2019-05" db="EMBL/GenBank/DDBJ databases">
        <title>The metagenome of a microbial culture collection derived from dairy environment covers the genomic content of the human microbiome.</title>
        <authorList>
            <person name="Roder T."/>
            <person name="Wuthrich D."/>
            <person name="Sattari Z."/>
            <person name="Von Ah U."/>
            <person name="Bar C."/>
            <person name="Ronchi F."/>
            <person name="Macpherson A.J."/>
            <person name="Ganal-Vonarburg S.C."/>
            <person name="Bruggmann R."/>
            <person name="Vergeres G."/>
        </authorList>
    </citation>
    <scope>NUCLEOTIDE SEQUENCE [LARGE SCALE GENOMIC DNA]</scope>
    <source>
        <strain evidence="6 7">FAM 24227</strain>
    </source>
</reference>
<comment type="caution">
    <text evidence="6">The sequence shown here is derived from an EMBL/GenBank/DDBJ whole genome shotgun (WGS) entry which is preliminary data.</text>
</comment>
<dbReference type="PANTHER" id="PTHR31756">
    <property type="entry name" value="PYRUVATE, PHOSPHATE DIKINASE REGULATORY PROTEIN 1, CHLOROPLASTIC"/>
    <property type="match status" value="1"/>
</dbReference>
<sequence>MNNNKVLHYYILSDSIGETAQKVAKASFAQFPNVTTVSHKYTFISNHETLQSILEDANEHDGLVFMTIADAELAKFAEKYCIKTGLICYNLIQPFTLEIARRLETEPSAISGAQYELSEDYFDRIRAMEFCLAYDDGKDPKGLREAEIVILGISRTGKTPLSMYLGTLGYKVANLPLIPEKEVTPILYEIDPKKVIGLTNSSAVINKHRESRMKEYGIGTGSKYASKTRVNEELEYAHKIYEELGCPIINVSDRSIEESASIVMEVMNLPQRI</sequence>
<dbReference type="NCBIfam" id="NF003742">
    <property type="entry name" value="PRK05339.1"/>
    <property type="match status" value="1"/>
</dbReference>
<dbReference type="GO" id="GO:0043531">
    <property type="term" value="F:ADP binding"/>
    <property type="evidence" value="ECO:0007669"/>
    <property type="project" value="UniProtKB-UniRule"/>
</dbReference>
<dbReference type="GO" id="GO:0016776">
    <property type="term" value="F:phosphotransferase activity, phosphate group as acceptor"/>
    <property type="evidence" value="ECO:0007669"/>
    <property type="project" value="UniProtKB-UniRule"/>
</dbReference>
<evidence type="ECO:0000313" key="7">
    <source>
        <dbReference type="Proteomes" id="UP000306420"/>
    </source>
</evidence>
<dbReference type="Proteomes" id="UP000306420">
    <property type="component" value="Unassembled WGS sequence"/>
</dbReference>
<accession>A0A5R9EF16</accession>
<dbReference type="EC" id="2.7.11.32" evidence="5"/>
<comment type="catalytic activity">
    <reaction evidence="5">
        <text>N(tele)-phospho-L-histidyl/O-phospho-L-threonyl-[pyruvate, phosphate dikinase] + phosphate + H(+) = N(tele)-phospho-L-histidyl/L-threonyl-[pyruvate, phosphate dikinase] + diphosphate</text>
        <dbReference type="Rhea" id="RHEA:43696"/>
        <dbReference type="Rhea" id="RHEA-COMP:10650"/>
        <dbReference type="Rhea" id="RHEA-COMP:10651"/>
        <dbReference type="ChEBI" id="CHEBI:15378"/>
        <dbReference type="ChEBI" id="CHEBI:30013"/>
        <dbReference type="ChEBI" id="CHEBI:33019"/>
        <dbReference type="ChEBI" id="CHEBI:43474"/>
        <dbReference type="ChEBI" id="CHEBI:61977"/>
        <dbReference type="ChEBI" id="CHEBI:83586"/>
        <dbReference type="EC" id="2.7.4.27"/>
    </reaction>
</comment>
<dbReference type="GO" id="GO:0004674">
    <property type="term" value="F:protein serine/threonine kinase activity"/>
    <property type="evidence" value="ECO:0007669"/>
    <property type="project" value="UniProtKB-UniRule"/>
</dbReference>
<protein>
    <recommendedName>
        <fullName evidence="5">Putative pyruvate, phosphate dikinase regulatory protein</fullName>
        <shortName evidence="5">PPDK regulatory protein</shortName>
        <ecNumber evidence="5">2.7.11.32</ecNumber>
        <ecNumber evidence="5">2.7.4.27</ecNumber>
    </recommendedName>
</protein>
<evidence type="ECO:0000256" key="5">
    <source>
        <dbReference type="HAMAP-Rule" id="MF_00921"/>
    </source>
</evidence>
<proteinExistence type="inferred from homology"/>
<keyword evidence="3 5" id="KW-0547">Nucleotide-binding</keyword>
<evidence type="ECO:0000256" key="4">
    <source>
        <dbReference type="ARBA" id="ARBA00022777"/>
    </source>
</evidence>
<dbReference type="AlphaFoldDB" id="A0A5R9EF16"/>